<dbReference type="InterPro" id="IPR008984">
    <property type="entry name" value="SMAD_FHA_dom_sf"/>
</dbReference>
<feature type="domain" description="FHA" evidence="8">
    <location>
        <begin position="22"/>
        <end position="71"/>
    </location>
</feature>
<evidence type="ECO:0000256" key="4">
    <source>
        <dbReference type="ARBA" id="ARBA00022989"/>
    </source>
</evidence>
<protein>
    <recommendedName>
        <fullName evidence="8">FHA domain-containing protein</fullName>
    </recommendedName>
</protein>
<keyword evidence="4 7" id="KW-1133">Transmembrane helix</keyword>
<dbReference type="Gene3D" id="2.60.200.20">
    <property type="match status" value="1"/>
</dbReference>
<evidence type="ECO:0000256" key="6">
    <source>
        <dbReference type="SAM" id="MobiDB-lite"/>
    </source>
</evidence>
<evidence type="ECO:0000256" key="3">
    <source>
        <dbReference type="ARBA" id="ARBA00022692"/>
    </source>
</evidence>
<dbReference type="Proteomes" id="UP001165089">
    <property type="component" value="Unassembled WGS sequence"/>
</dbReference>
<comment type="caution">
    <text evidence="9">The sequence shown here is derived from an EMBL/GenBank/DDBJ whole genome shotgun (WGS) entry which is preliminary data.</text>
</comment>
<sequence>MAKLLVHESAGVREFEIVDNEVHMGRELDNTLRLPDPSISRHHCVVRKVAGGYEIQDLQSSNGVLVNGNRVQSSPLRDGDRITLGQVQLTFQDPRAENATVAISREEVPAAPLGTVRMSAAELAAIHGGGASAPEPKVELQQEPTPPVATPPKPAPPVPPVAPPPATPKTAPEFGHFTNAGTQPNPAPAFLHPYLPSLPDDAQPTGERGDFFSRLVAVLIDAAPLVALWVVILVLQMLLAYILGPASCLVSALIGLLHLAAAIGYTWVFIPWCWIKFGASPGKKMMKLRVVPEGNPMGRIDVSTAVLRMVGYLVNGVLLGLPYLMILGGERKGLQDIISKSLVIKVDR</sequence>
<keyword evidence="10" id="KW-1185">Reference proteome</keyword>
<dbReference type="InterPro" id="IPR010432">
    <property type="entry name" value="RDD"/>
</dbReference>
<dbReference type="PROSITE" id="PS50006">
    <property type="entry name" value="FHA_DOMAIN"/>
    <property type="match status" value="1"/>
</dbReference>
<evidence type="ECO:0000256" key="2">
    <source>
        <dbReference type="ARBA" id="ARBA00022475"/>
    </source>
</evidence>
<dbReference type="PANTHER" id="PTHR36115">
    <property type="entry name" value="PROLINE-RICH ANTIGEN HOMOLOG-RELATED"/>
    <property type="match status" value="1"/>
</dbReference>
<evidence type="ECO:0000313" key="9">
    <source>
        <dbReference type="EMBL" id="GLH69441.1"/>
    </source>
</evidence>
<feature type="transmembrane region" description="Helical" evidence="7">
    <location>
        <begin position="215"/>
        <end position="243"/>
    </location>
</feature>
<proteinExistence type="predicted"/>
<evidence type="ECO:0000313" key="10">
    <source>
        <dbReference type="Proteomes" id="UP001165089"/>
    </source>
</evidence>
<dbReference type="CDD" id="cd00060">
    <property type="entry name" value="FHA"/>
    <property type="match status" value="1"/>
</dbReference>
<dbReference type="SMART" id="SM00240">
    <property type="entry name" value="FHA"/>
    <property type="match status" value="1"/>
</dbReference>
<keyword evidence="5 7" id="KW-0472">Membrane</keyword>
<reference evidence="9 10" key="1">
    <citation type="journal article" date="2023" name="Antonie Van Leeuwenhoek">
        <title>Mesoterricola silvestris gen. nov., sp. nov., Mesoterricola sediminis sp. nov., Geothrix oryzae sp. nov., Geothrix edaphica sp. nov., Geothrix rubra sp. nov., and Geothrix limicola sp. nov., six novel members of Acidobacteriota isolated from soils.</title>
        <authorList>
            <person name="Itoh H."/>
            <person name="Sugisawa Y."/>
            <person name="Mise K."/>
            <person name="Xu Z."/>
            <person name="Kuniyasu M."/>
            <person name="Ushijima N."/>
            <person name="Kawano K."/>
            <person name="Kobayashi E."/>
            <person name="Shiratori Y."/>
            <person name="Masuda Y."/>
            <person name="Senoo K."/>
        </authorList>
    </citation>
    <scope>NUCLEOTIDE SEQUENCE [LARGE SCALE GENOMIC DNA]</scope>
    <source>
        <strain evidence="9 10">Red803</strain>
    </source>
</reference>
<keyword evidence="3 7" id="KW-0812">Transmembrane</keyword>
<dbReference type="SUPFAM" id="SSF49879">
    <property type="entry name" value="SMAD/FHA domain"/>
    <property type="match status" value="1"/>
</dbReference>
<evidence type="ECO:0000259" key="8">
    <source>
        <dbReference type="PROSITE" id="PS50006"/>
    </source>
</evidence>
<evidence type="ECO:0000256" key="7">
    <source>
        <dbReference type="SAM" id="Phobius"/>
    </source>
</evidence>
<dbReference type="InterPro" id="IPR051791">
    <property type="entry name" value="Pra-immunoreactive"/>
</dbReference>
<evidence type="ECO:0000256" key="5">
    <source>
        <dbReference type="ARBA" id="ARBA00023136"/>
    </source>
</evidence>
<dbReference type="PANTHER" id="PTHR36115:SF6">
    <property type="entry name" value="PROLINE-RICH ANTIGEN HOMOLOG"/>
    <property type="match status" value="1"/>
</dbReference>
<dbReference type="RefSeq" id="WP_285723461.1">
    <property type="nucleotide sequence ID" value="NZ_BSDD01000002.1"/>
</dbReference>
<feature type="region of interest" description="Disordered" evidence="6">
    <location>
        <begin position="129"/>
        <end position="166"/>
    </location>
</feature>
<feature type="transmembrane region" description="Helical" evidence="7">
    <location>
        <begin position="305"/>
        <end position="326"/>
    </location>
</feature>
<gene>
    <name evidence="9" type="ORF">GETHPA_09740</name>
</gene>
<dbReference type="InterPro" id="IPR000253">
    <property type="entry name" value="FHA_dom"/>
</dbReference>
<organism evidence="9 10">
    <name type="scientific">Geothrix rubra</name>
    <dbReference type="NCBI Taxonomy" id="2927977"/>
    <lineage>
        <taxon>Bacteria</taxon>
        <taxon>Pseudomonadati</taxon>
        <taxon>Acidobacteriota</taxon>
        <taxon>Holophagae</taxon>
        <taxon>Holophagales</taxon>
        <taxon>Holophagaceae</taxon>
        <taxon>Geothrix</taxon>
    </lineage>
</organism>
<keyword evidence="2" id="KW-1003">Cell membrane</keyword>
<comment type="subcellular location">
    <subcellularLocation>
        <location evidence="1">Cell membrane</location>
        <topology evidence="1">Multi-pass membrane protein</topology>
    </subcellularLocation>
</comment>
<dbReference type="Pfam" id="PF06271">
    <property type="entry name" value="RDD"/>
    <property type="match status" value="1"/>
</dbReference>
<name>A0ABQ5Q4U5_9BACT</name>
<feature type="compositionally biased region" description="Pro residues" evidence="6">
    <location>
        <begin position="144"/>
        <end position="166"/>
    </location>
</feature>
<feature type="transmembrane region" description="Helical" evidence="7">
    <location>
        <begin position="249"/>
        <end position="275"/>
    </location>
</feature>
<accession>A0ABQ5Q4U5</accession>
<dbReference type="Pfam" id="PF00498">
    <property type="entry name" value="FHA"/>
    <property type="match status" value="1"/>
</dbReference>
<evidence type="ECO:0000256" key="1">
    <source>
        <dbReference type="ARBA" id="ARBA00004651"/>
    </source>
</evidence>
<dbReference type="EMBL" id="BSDD01000002">
    <property type="protein sequence ID" value="GLH69441.1"/>
    <property type="molecule type" value="Genomic_DNA"/>
</dbReference>